<evidence type="ECO:0000313" key="1">
    <source>
        <dbReference type="EMBL" id="PWT37187.1"/>
    </source>
</evidence>
<sequence>MGKLIVKNLSQLKKQVDAGMIIESDNALHKTNKRRRILRKNTVSIISKEYIEESSQYYRNRKYDEEGRMYVEYFTDFGKARDVRFRENGDVEFLAHEVDSHGHKVMDPSPDFKKGDVWLTVRIFKN</sequence>
<dbReference type="RefSeq" id="WP_109975884.1">
    <property type="nucleotide sequence ID" value="NZ_QGHV01000035.1"/>
</dbReference>
<organism evidence="1 2">
    <name type="scientific">Limosilactobacillus reuteri</name>
    <name type="common">Lactobacillus reuteri</name>
    <dbReference type="NCBI Taxonomy" id="1598"/>
    <lineage>
        <taxon>Bacteria</taxon>
        <taxon>Bacillati</taxon>
        <taxon>Bacillota</taxon>
        <taxon>Bacilli</taxon>
        <taxon>Lactobacillales</taxon>
        <taxon>Lactobacillaceae</taxon>
        <taxon>Limosilactobacillus</taxon>
    </lineage>
</organism>
<gene>
    <name evidence="1" type="ORF">DKZ35_06370</name>
</gene>
<proteinExistence type="predicted"/>
<protein>
    <submittedName>
        <fullName evidence="1">Uncharacterized protein</fullName>
    </submittedName>
</protein>
<dbReference type="EMBL" id="QGHV01000035">
    <property type="protein sequence ID" value="PWT37187.1"/>
    <property type="molecule type" value="Genomic_DNA"/>
</dbReference>
<dbReference type="Proteomes" id="UP000245735">
    <property type="component" value="Unassembled WGS sequence"/>
</dbReference>
<evidence type="ECO:0000313" key="2">
    <source>
        <dbReference type="Proteomes" id="UP000245735"/>
    </source>
</evidence>
<accession>A0ABD6Y625</accession>
<reference evidence="2" key="1">
    <citation type="journal article" date="2018" name="Front. Microbiol.">
        <title>Comparative Genomics of the Herbivore Gut Symbiont Lactobacillus reuteri Reveals Genetic Diversity and Lifestyle Adaptation.</title>
        <authorList>
            <person name="Zhao J."/>
        </authorList>
    </citation>
    <scope>NUCLEOTIDE SEQUENCE [LARGE SCALE GENOMIC DNA]</scope>
    <source>
        <strain evidence="2">LR9</strain>
    </source>
</reference>
<dbReference type="AlphaFoldDB" id="A0ABD6Y625"/>
<name>A0ABD6Y625_LIMRT</name>
<comment type="caution">
    <text evidence="1">The sequence shown here is derived from an EMBL/GenBank/DDBJ whole genome shotgun (WGS) entry which is preliminary data.</text>
</comment>